<dbReference type="InterPro" id="IPR011990">
    <property type="entry name" value="TPR-like_helical_dom_sf"/>
</dbReference>
<dbReference type="OrthoDB" id="4414at2759"/>
<accession>M2XT22</accession>
<dbReference type="AlphaFoldDB" id="M2XT22"/>
<dbReference type="SUPFAM" id="SSF48452">
    <property type="entry name" value="TPR-like"/>
    <property type="match status" value="1"/>
</dbReference>
<dbReference type="GeneID" id="17085550"/>
<gene>
    <name evidence="1" type="ORF">Gasu_58170</name>
</gene>
<dbReference type="STRING" id="130081.M2XT22"/>
<evidence type="ECO:0000313" key="1">
    <source>
        <dbReference type="EMBL" id="EME26584.1"/>
    </source>
</evidence>
<proteinExistence type="predicted"/>
<dbReference type="Gramene" id="EME26584">
    <property type="protein sequence ID" value="EME26584"/>
    <property type="gene ID" value="Gasu_58170"/>
</dbReference>
<dbReference type="EMBL" id="KB454546">
    <property type="protein sequence ID" value="EME26584.1"/>
    <property type="molecule type" value="Genomic_DNA"/>
</dbReference>
<dbReference type="Gene3D" id="1.25.40.10">
    <property type="entry name" value="Tetratricopeptide repeat domain"/>
    <property type="match status" value="1"/>
</dbReference>
<reference evidence="2" key="1">
    <citation type="journal article" date="2013" name="Science">
        <title>Gene transfer from bacteria and archaea facilitated evolution of an extremophilic eukaryote.</title>
        <authorList>
            <person name="Schonknecht G."/>
            <person name="Chen W.H."/>
            <person name="Ternes C.M."/>
            <person name="Barbier G.G."/>
            <person name="Shrestha R.P."/>
            <person name="Stanke M."/>
            <person name="Brautigam A."/>
            <person name="Baker B.J."/>
            <person name="Banfield J.F."/>
            <person name="Garavito R.M."/>
            <person name="Carr K."/>
            <person name="Wilkerson C."/>
            <person name="Rensing S.A."/>
            <person name="Gagneul D."/>
            <person name="Dickenson N.E."/>
            <person name="Oesterhelt C."/>
            <person name="Lercher M.J."/>
            <person name="Weber A.P."/>
        </authorList>
    </citation>
    <scope>NUCLEOTIDE SEQUENCE [LARGE SCALE GENOMIC DNA]</scope>
    <source>
        <strain evidence="2">074W</strain>
    </source>
</reference>
<dbReference type="Proteomes" id="UP000030680">
    <property type="component" value="Unassembled WGS sequence"/>
</dbReference>
<keyword evidence="2" id="KW-1185">Reference proteome</keyword>
<evidence type="ECO:0000313" key="2">
    <source>
        <dbReference type="Proteomes" id="UP000030680"/>
    </source>
</evidence>
<sequence length="805" mass="92898">MNRLKDFCNKVQVVTQVLSCEDILEGQLDESLILELSDSLSSCLTLTTREQGEELLNYSISLWNYLVEYNDRISQEKEDFRSILIKLLHVAADAICVALSCLSGMSGNFNIDWCKLNLFVSSTKPWFHYDCLVLVASQFSVIGLMYLEMNLSELSKTCFERCLEIINTNRNYICQKRDQEATNVTFDAFLGLGKVAWLVRDYSSLLKNFEASGQLAVDQNKIEYLAKVEYNAALSCLDHSEVDISISILRIALETLSRHNLYHILCCLTSKILRLLAFGYIYKKDFHQLNKCIEQAEKLNHSPRSICLKIRYVCQYDAENESYLEDLINQLVSDPDIEIDSLDDVFNLLKGSSKHLPQLLSAYKVMKDRISESKRIQQLQVSLKIAEIQVLLRSLNQVPQTLSELMEETRAILMSDQDASEKLENMWKQFIETMALYISNTELEDAKQITETIIHILGVLEPLWSAKVETEKQTTLLPSLVLVYSGVVPMSLICVFLSDTEEDKQIWMNHTRKLTEKLLEWEPESVIGGLTWILLTGNFHIERPFDAYSHLHKVAACIVRSCCEYKRDNVVDSVVILVNILATSLDQIPQVELAHMPEEFQKLVILSFLLVNAFMELNFESFVAYQENDDSWIPLHQIGMYLWKARHTTAFRDMQEMEQSLIWESFLTTIWKLGQILYKKKRYMDASKFFRCFRIIAAERDKYDMNAVLQSSLLELTCLLTNNDVNILEGAAQLLEQIYCRMNIGSIRILDREMNKYQCAYLLCKACYLVRTHNPSELAKLVEDASVLPYPQFQDMLVDIQRSLT</sequence>
<organism evidence="1 2">
    <name type="scientific">Galdieria sulphuraria</name>
    <name type="common">Red alga</name>
    <dbReference type="NCBI Taxonomy" id="130081"/>
    <lineage>
        <taxon>Eukaryota</taxon>
        <taxon>Rhodophyta</taxon>
        <taxon>Bangiophyceae</taxon>
        <taxon>Galdieriales</taxon>
        <taxon>Galdieriaceae</taxon>
        <taxon>Galdieria</taxon>
    </lineage>
</organism>
<evidence type="ECO:0008006" key="3">
    <source>
        <dbReference type="Google" id="ProtNLM"/>
    </source>
</evidence>
<name>M2XT22_GALSU</name>
<dbReference type="RefSeq" id="XP_005703104.1">
    <property type="nucleotide sequence ID" value="XM_005703047.1"/>
</dbReference>
<protein>
    <recommendedName>
        <fullName evidence="3">Protein ZIP4 homolog</fullName>
    </recommendedName>
</protein>
<dbReference type="KEGG" id="gsl:Gasu_58170"/>